<comment type="caution">
    <text evidence="1">The sequence shown here is derived from an EMBL/GenBank/DDBJ whole genome shotgun (WGS) entry which is preliminary data.</text>
</comment>
<reference evidence="1 2" key="1">
    <citation type="submission" date="2022-11" db="EMBL/GenBank/DDBJ databases">
        <title>Minimal conservation of predation-associated metabolite biosynthetic gene clusters underscores biosynthetic potential of Myxococcota including descriptions for ten novel species: Archangium lansinium sp. nov., Myxococcus landrumus sp. nov., Nannocystis bai.</title>
        <authorList>
            <person name="Ahearne A."/>
            <person name="Stevens C."/>
            <person name="Dowd S."/>
        </authorList>
    </citation>
    <scope>NUCLEOTIDE SEQUENCE [LARGE SCALE GENOMIC DNA]</scope>
    <source>
        <strain evidence="1 2">RJM3</strain>
    </source>
</reference>
<evidence type="ECO:0000313" key="1">
    <source>
        <dbReference type="EMBL" id="MDC0746143.1"/>
    </source>
</evidence>
<evidence type="ECO:0000313" key="2">
    <source>
        <dbReference type="Proteomes" id="UP001221411"/>
    </source>
</evidence>
<organism evidence="1 2">
    <name type="scientific">Polyangium mundeleinium</name>
    <dbReference type="NCBI Taxonomy" id="2995306"/>
    <lineage>
        <taxon>Bacteria</taxon>
        <taxon>Pseudomonadati</taxon>
        <taxon>Myxococcota</taxon>
        <taxon>Polyangia</taxon>
        <taxon>Polyangiales</taxon>
        <taxon>Polyangiaceae</taxon>
        <taxon>Polyangium</taxon>
    </lineage>
</organism>
<name>A0ABT5EWF2_9BACT</name>
<gene>
    <name evidence="1" type="ORF">POL67_32750</name>
</gene>
<dbReference type="RefSeq" id="WP_271924364.1">
    <property type="nucleotide sequence ID" value="NZ_JAQNDO010000001.1"/>
</dbReference>
<dbReference type="Proteomes" id="UP001221411">
    <property type="component" value="Unassembled WGS sequence"/>
</dbReference>
<dbReference type="EMBL" id="JAQNDO010000001">
    <property type="protein sequence ID" value="MDC0746143.1"/>
    <property type="molecule type" value="Genomic_DNA"/>
</dbReference>
<accession>A0ABT5EWF2</accession>
<protein>
    <submittedName>
        <fullName evidence="1">DUF6209 family protein</fullName>
    </submittedName>
</protein>
<proteinExistence type="predicted"/>
<dbReference type="InterPro" id="IPR046181">
    <property type="entry name" value="DUF6209"/>
</dbReference>
<dbReference type="Pfam" id="PF19714">
    <property type="entry name" value="DUF6209"/>
    <property type="match status" value="1"/>
</dbReference>
<keyword evidence="2" id="KW-1185">Reference proteome</keyword>
<sequence>MSFSSDWSHKQSGDIRAGEPLQIEYATDRLCQCRAERYGQKAWSIRVNLRFHPSGQEQAGDVSSGACQVNVPANTSRIELWFNNTDHTGCSTWDSRYGQNYWLDVKAAG</sequence>